<gene>
    <name evidence="2" type="ORF">EVAR_8990_1</name>
</gene>
<evidence type="ECO:0000256" key="1">
    <source>
        <dbReference type="SAM" id="MobiDB-lite"/>
    </source>
</evidence>
<reference evidence="2 3" key="1">
    <citation type="journal article" date="2019" name="Commun. Biol.">
        <title>The bagworm genome reveals a unique fibroin gene that provides high tensile strength.</title>
        <authorList>
            <person name="Kono N."/>
            <person name="Nakamura H."/>
            <person name="Ohtoshi R."/>
            <person name="Tomita M."/>
            <person name="Numata K."/>
            <person name="Arakawa K."/>
        </authorList>
    </citation>
    <scope>NUCLEOTIDE SEQUENCE [LARGE SCALE GENOMIC DNA]</scope>
</reference>
<evidence type="ECO:0000313" key="3">
    <source>
        <dbReference type="Proteomes" id="UP000299102"/>
    </source>
</evidence>
<dbReference type="EMBL" id="BGZK01000618">
    <property type="protein sequence ID" value="GBP53213.1"/>
    <property type="molecule type" value="Genomic_DNA"/>
</dbReference>
<dbReference type="Proteomes" id="UP000299102">
    <property type="component" value="Unassembled WGS sequence"/>
</dbReference>
<name>A0A4C1WQE6_EUMVA</name>
<comment type="caution">
    <text evidence="2">The sequence shown here is derived from an EMBL/GenBank/DDBJ whole genome shotgun (WGS) entry which is preliminary data.</text>
</comment>
<evidence type="ECO:0000313" key="2">
    <source>
        <dbReference type="EMBL" id="GBP53213.1"/>
    </source>
</evidence>
<proteinExistence type="predicted"/>
<organism evidence="2 3">
    <name type="scientific">Eumeta variegata</name>
    <name type="common">Bagworm moth</name>
    <name type="synonym">Eumeta japonica</name>
    <dbReference type="NCBI Taxonomy" id="151549"/>
    <lineage>
        <taxon>Eukaryota</taxon>
        <taxon>Metazoa</taxon>
        <taxon>Ecdysozoa</taxon>
        <taxon>Arthropoda</taxon>
        <taxon>Hexapoda</taxon>
        <taxon>Insecta</taxon>
        <taxon>Pterygota</taxon>
        <taxon>Neoptera</taxon>
        <taxon>Endopterygota</taxon>
        <taxon>Lepidoptera</taxon>
        <taxon>Glossata</taxon>
        <taxon>Ditrysia</taxon>
        <taxon>Tineoidea</taxon>
        <taxon>Psychidae</taxon>
        <taxon>Oiketicinae</taxon>
        <taxon>Eumeta</taxon>
    </lineage>
</organism>
<accession>A0A4C1WQE6</accession>
<sequence>MTRTLPSFGTLARSVRKDKLNEIHPRKKYELPKPRIYTLRRCFDRIKVVQTPWKAGPSRAAPAPAPPPKSKASSAALRAIGLTETFTRGTPRPAPVFLRLRIRKAGGRAA</sequence>
<dbReference type="AlphaFoldDB" id="A0A4C1WQE6"/>
<protein>
    <submittedName>
        <fullName evidence="2">Uncharacterized protein</fullName>
    </submittedName>
</protein>
<keyword evidence="3" id="KW-1185">Reference proteome</keyword>
<feature type="region of interest" description="Disordered" evidence="1">
    <location>
        <begin position="54"/>
        <end position="73"/>
    </location>
</feature>